<feature type="domain" description="ABC-three component systems C-terminal" evidence="1">
    <location>
        <begin position="222"/>
        <end position="354"/>
    </location>
</feature>
<protein>
    <recommendedName>
        <fullName evidence="1">ABC-three component systems C-terminal domain-containing protein</fullName>
    </recommendedName>
</protein>
<reference evidence="2 3" key="1">
    <citation type="submission" date="2015-09" db="EMBL/GenBank/DDBJ databases">
        <authorList>
            <consortium name="Pathogen Informatics"/>
        </authorList>
    </citation>
    <scope>NUCLEOTIDE SEQUENCE [LARGE SCALE GENOMIC DNA]</scope>
    <source>
        <strain evidence="2 3">2789STDY5608887</strain>
    </source>
</reference>
<dbReference type="AlphaFoldDB" id="A0A173U347"/>
<organism evidence="2 3">
    <name type="scientific">Roseburia inulinivorans</name>
    <dbReference type="NCBI Taxonomy" id="360807"/>
    <lineage>
        <taxon>Bacteria</taxon>
        <taxon>Bacillati</taxon>
        <taxon>Bacillota</taxon>
        <taxon>Clostridia</taxon>
        <taxon>Lachnospirales</taxon>
        <taxon>Lachnospiraceae</taxon>
        <taxon>Roseburia</taxon>
    </lineage>
</organism>
<dbReference type="RefSeq" id="WP_055169280.1">
    <property type="nucleotide sequence ID" value="NZ_CYXX01000012.1"/>
</dbReference>
<name>A0A173U347_9FIRM</name>
<sequence length="359" mass="41672">MLSFIELSKPHIDLELYGTDTNIAPIDIVHIMDEDSFEQFTLEWLYGCKKEKYLSIKRIGGAGDKGRDIVGYYSDGTVDYYQCKHYNAGLAPTNYYMELGKLCYYTYKGEIPIPKEYFIIASNDVGPSLQDLIDDQSALITSLIKNWDVYCKSKITKTEEILLDEPFLDYINSFDFTIIKTYPIAQIVDEYLDTIYGNIRFGGRRLNLPTPLKPTDTIDVVELPYICALLEAYSDELKVKIDTTKSLEAYSHYFKHLNRQRKDYYSAETIRRFVRDTLTDSQQFDILKEEIYNGIIDTHEQEYDSGYKRLVEDLKQASVTNTSKSMLDSKLHCIGISERKGICHMLVNDEKLRWVNKDE</sequence>
<dbReference type="EMBL" id="CYXX01000012">
    <property type="protein sequence ID" value="CUN09149.1"/>
    <property type="molecule type" value="Genomic_DNA"/>
</dbReference>
<evidence type="ECO:0000259" key="1">
    <source>
        <dbReference type="Pfam" id="PF20282"/>
    </source>
</evidence>
<proteinExistence type="predicted"/>
<evidence type="ECO:0000313" key="2">
    <source>
        <dbReference type="EMBL" id="CUN09149.1"/>
    </source>
</evidence>
<evidence type="ECO:0000313" key="3">
    <source>
        <dbReference type="Proteomes" id="UP000095453"/>
    </source>
</evidence>
<dbReference type="InterPro" id="IPR011335">
    <property type="entry name" value="Restrct_endonuc-II-like"/>
</dbReference>
<dbReference type="SUPFAM" id="SSF52980">
    <property type="entry name" value="Restriction endonuclease-like"/>
    <property type="match status" value="1"/>
</dbReference>
<dbReference type="InterPro" id="IPR046914">
    <property type="entry name" value="ABC-3C_CTD6"/>
</dbReference>
<dbReference type="Pfam" id="PF20282">
    <property type="entry name" value="CTD6"/>
    <property type="match status" value="1"/>
</dbReference>
<gene>
    <name evidence="2" type="ORF">ERS852444_01838</name>
</gene>
<accession>A0A173U347</accession>
<dbReference type="Proteomes" id="UP000095453">
    <property type="component" value="Unassembled WGS sequence"/>
</dbReference>